<dbReference type="EMBL" id="MNCJ02000328">
    <property type="protein sequence ID" value="KAF5771674.1"/>
    <property type="molecule type" value="Genomic_DNA"/>
</dbReference>
<proteinExistence type="predicted"/>
<reference evidence="2" key="1">
    <citation type="journal article" date="2017" name="Nature">
        <title>The sunflower genome provides insights into oil metabolism, flowering and Asterid evolution.</title>
        <authorList>
            <person name="Badouin H."/>
            <person name="Gouzy J."/>
            <person name="Grassa C.J."/>
            <person name="Murat F."/>
            <person name="Staton S.E."/>
            <person name="Cottret L."/>
            <person name="Lelandais-Briere C."/>
            <person name="Owens G.L."/>
            <person name="Carrere S."/>
            <person name="Mayjonade B."/>
            <person name="Legrand L."/>
            <person name="Gill N."/>
            <person name="Kane N.C."/>
            <person name="Bowers J.E."/>
            <person name="Hubner S."/>
            <person name="Bellec A."/>
            <person name="Berard A."/>
            <person name="Berges H."/>
            <person name="Blanchet N."/>
            <person name="Boniface M.C."/>
            <person name="Brunel D."/>
            <person name="Catrice O."/>
            <person name="Chaidir N."/>
            <person name="Claudel C."/>
            <person name="Donnadieu C."/>
            <person name="Faraut T."/>
            <person name="Fievet G."/>
            <person name="Helmstetter N."/>
            <person name="King M."/>
            <person name="Knapp S.J."/>
            <person name="Lai Z."/>
            <person name="Le Paslier M.C."/>
            <person name="Lippi Y."/>
            <person name="Lorenzon L."/>
            <person name="Mandel J.R."/>
            <person name="Marage G."/>
            <person name="Marchand G."/>
            <person name="Marquand E."/>
            <person name="Bret-Mestries E."/>
            <person name="Morien E."/>
            <person name="Nambeesan S."/>
            <person name="Nguyen T."/>
            <person name="Pegot-Espagnet P."/>
            <person name="Pouilly N."/>
            <person name="Raftis F."/>
            <person name="Sallet E."/>
            <person name="Schiex T."/>
            <person name="Thomas J."/>
            <person name="Vandecasteele C."/>
            <person name="Vares D."/>
            <person name="Vear F."/>
            <person name="Vautrin S."/>
            <person name="Crespi M."/>
            <person name="Mangin B."/>
            <person name="Burke J.M."/>
            <person name="Salse J."/>
            <person name="Munos S."/>
            <person name="Vincourt P."/>
            <person name="Rieseberg L.H."/>
            <person name="Langlade N.B."/>
        </authorList>
    </citation>
    <scope>NUCLEOTIDE SEQUENCE</scope>
    <source>
        <tissue evidence="2">Leaves</tissue>
    </source>
</reference>
<accession>A0A9K3EEJ9</accession>
<name>A0A9K3EEJ9_HELAN</name>
<feature type="region of interest" description="Disordered" evidence="1">
    <location>
        <begin position="28"/>
        <end position="57"/>
    </location>
</feature>
<dbReference type="Proteomes" id="UP000215914">
    <property type="component" value="Unassembled WGS sequence"/>
</dbReference>
<dbReference type="AlphaFoldDB" id="A0A9K3EEJ9"/>
<dbReference type="Gramene" id="mRNA:HanXRQr2_Chr13g0567671">
    <property type="protein sequence ID" value="CDS:HanXRQr2_Chr13g0567671.1"/>
    <property type="gene ID" value="HanXRQr2_Chr13g0567671"/>
</dbReference>
<protein>
    <submittedName>
        <fullName evidence="2">Uncharacterized protein</fullName>
    </submittedName>
</protein>
<evidence type="ECO:0000313" key="2">
    <source>
        <dbReference type="EMBL" id="KAF5771674.1"/>
    </source>
</evidence>
<sequence>MAKMGIIKKFNKEYKLVDENGKIWSGEEVGEASKVAQENEDEPQKPNQRAHEATWPN</sequence>
<organism evidence="2 3">
    <name type="scientific">Helianthus annuus</name>
    <name type="common">Common sunflower</name>
    <dbReference type="NCBI Taxonomy" id="4232"/>
    <lineage>
        <taxon>Eukaryota</taxon>
        <taxon>Viridiplantae</taxon>
        <taxon>Streptophyta</taxon>
        <taxon>Embryophyta</taxon>
        <taxon>Tracheophyta</taxon>
        <taxon>Spermatophyta</taxon>
        <taxon>Magnoliopsida</taxon>
        <taxon>eudicotyledons</taxon>
        <taxon>Gunneridae</taxon>
        <taxon>Pentapetalae</taxon>
        <taxon>asterids</taxon>
        <taxon>campanulids</taxon>
        <taxon>Asterales</taxon>
        <taxon>Asteraceae</taxon>
        <taxon>Asteroideae</taxon>
        <taxon>Heliantheae alliance</taxon>
        <taxon>Heliantheae</taxon>
        <taxon>Helianthus</taxon>
    </lineage>
</organism>
<evidence type="ECO:0000256" key="1">
    <source>
        <dbReference type="SAM" id="MobiDB-lite"/>
    </source>
</evidence>
<gene>
    <name evidence="2" type="ORF">HanXRQr2_Chr13g0567671</name>
</gene>
<comment type="caution">
    <text evidence="2">The sequence shown here is derived from an EMBL/GenBank/DDBJ whole genome shotgun (WGS) entry which is preliminary data.</text>
</comment>
<keyword evidence="3" id="KW-1185">Reference proteome</keyword>
<evidence type="ECO:0000313" key="3">
    <source>
        <dbReference type="Proteomes" id="UP000215914"/>
    </source>
</evidence>
<reference evidence="2" key="2">
    <citation type="submission" date="2020-06" db="EMBL/GenBank/DDBJ databases">
        <title>Helianthus annuus Genome sequencing and assembly Release 2.</title>
        <authorList>
            <person name="Gouzy J."/>
            <person name="Langlade N."/>
            <person name="Munos S."/>
        </authorList>
    </citation>
    <scope>NUCLEOTIDE SEQUENCE</scope>
    <source>
        <tissue evidence="2">Leaves</tissue>
    </source>
</reference>